<keyword evidence="1" id="KW-1133">Transmembrane helix</keyword>
<evidence type="ECO:0000313" key="2">
    <source>
        <dbReference type="EMBL" id="KAF1998731.1"/>
    </source>
</evidence>
<organism evidence="2 3">
    <name type="scientific">Amniculicola lignicola CBS 123094</name>
    <dbReference type="NCBI Taxonomy" id="1392246"/>
    <lineage>
        <taxon>Eukaryota</taxon>
        <taxon>Fungi</taxon>
        <taxon>Dikarya</taxon>
        <taxon>Ascomycota</taxon>
        <taxon>Pezizomycotina</taxon>
        <taxon>Dothideomycetes</taxon>
        <taxon>Pleosporomycetidae</taxon>
        <taxon>Pleosporales</taxon>
        <taxon>Amniculicolaceae</taxon>
        <taxon>Amniculicola</taxon>
    </lineage>
</organism>
<keyword evidence="1" id="KW-0812">Transmembrane</keyword>
<dbReference type="Proteomes" id="UP000799779">
    <property type="component" value="Unassembled WGS sequence"/>
</dbReference>
<protein>
    <submittedName>
        <fullName evidence="2">Uncharacterized protein</fullName>
    </submittedName>
</protein>
<dbReference type="AlphaFoldDB" id="A0A6A5WF15"/>
<dbReference type="EMBL" id="ML977601">
    <property type="protein sequence ID" value="KAF1998731.1"/>
    <property type="molecule type" value="Genomic_DNA"/>
</dbReference>
<keyword evidence="1" id="KW-0472">Membrane</keyword>
<name>A0A6A5WF15_9PLEO</name>
<gene>
    <name evidence="2" type="ORF">P154DRAFT_523784</name>
</gene>
<evidence type="ECO:0000313" key="3">
    <source>
        <dbReference type="Proteomes" id="UP000799779"/>
    </source>
</evidence>
<proteinExistence type="predicted"/>
<evidence type="ECO:0000256" key="1">
    <source>
        <dbReference type="SAM" id="Phobius"/>
    </source>
</evidence>
<accession>A0A6A5WF15</accession>
<keyword evidence="3" id="KW-1185">Reference proteome</keyword>
<reference evidence="2" key="1">
    <citation type="journal article" date="2020" name="Stud. Mycol.">
        <title>101 Dothideomycetes genomes: a test case for predicting lifestyles and emergence of pathogens.</title>
        <authorList>
            <person name="Haridas S."/>
            <person name="Albert R."/>
            <person name="Binder M."/>
            <person name="Bloem J."/>
            <person name="Labutti K."/>
            <person name="Salamov A."/>
            <person name="Andreopoulos B."/>
            <person name="Baker S."/>
            <person name="Barry K."/>
            <person name="Bills G."/>
            <person name="Bluhm B."/>
            <person name="Cannon C."/>
            <person name="Castanera R."/>
            <person name="Culley D."/>
            <person name="Daum C."/>
            <person name="Ezra D."/>
            <person name="Gonzalez J."/>
            <person name="Henrissat B."/>
            <person name="Kuo A."/>
            <person name="Liang C."/>
            <person name="Lipzen A."/>
            <person name="Lutzoni F."/>
            <person name="Magnuson J."/>
            <person name="Mondo S."/>
            <person name="Nolan M."/>
            <person name="Ohm R."/>
            <person name="Pangilinan J."/>
            <person name="Park H.-J."/>
            <person name="Ramirez L."/>
            <person name="Alfaro M."/>
            <person name="Sun H."/>
            <person name="Tritt A."/>
            <person name="Yoshinaga Y."/>
            <person name="Zwiers L.-H."/>
            <person name="Turgeon B."/>
            <person name="Goodwin S."/>
            <person name="Spatafora J."/>
            <person name="Crous P."/>
            <person name="Grigoriev I."/>
        </authorList>
    </citation>
    <scope>NUCLEOTIDE SEQUENCE</scope>
    <source>
        <strain evidence="2">CBS 123094</strain>
    </source>
</reference>
<feature type="transmembrane region" description="Helical" evidence="1">
    <location>
        <begin position="6"/>
        <end position="30"/>
    </location>
</feature>
<sequence length="131" mass="14385">MAIPILLVVGLVVGPIVLVGIGVYITMHVLRKKGHVTRPYLHNNANMVPSRNSSAAPVLTNPASVENPFEYQPSRTSRAFSTISTTVEVDEAVWPPTHSRLPNPYRMARGNDFSIPGVRDDDIELGTVRRV</sequence>